<keyword evidence="2" id="KW-0456">Lyase</keyword>
<evidence type="ECO:0000256" key="3">
    <source>
        <dbReference type="RuleBase" id="RU003707"/>
    </source>
</evidence>
<evidence type="ECO:0000256" key="1">
    <source>
        <dbReference type="ARBA" id="ARBA00005254"/>
    </source>
</evidence>
<dbReference type="InterPro" id="IPR001753">
    <property type="entry name" value="Enoyl-CoA_hydra/iso"/>
</dbReference>
<evidence type="ECO:0000313" key="4">
    <source>
        <dbReference type="EMBL" id="MBZ1350694.1"/>
    </source>
</evidence>
<proteinExistence type="inferred from homology"/>
<dbReference type="CDD" id="cd06558">
    <property type="entry name" value="crotonase-like"/>
    <property type="match status" value="1"/>
</dbReference>
<dbReference type="Pfam" id="PF00378">
    <property type="entry name" value="ECH_1"/>
    <property type="match status" value="1"/>
</dbReference>
<organism evidence="4 5">
    <name type="scientific">Zwartia hollandica</name>
    <dbReference type="NCBI Taxonomy" id="324606"/>
    <lineage>
        <taxon>Bacteria</taxon>
        <taxon>Pseudomonadati</taxon>
        <taxon>Pseudomonadota</taxon>
        <taxon>Betaproteobacteria</taxon>
        <taxon>Burkholderiales</taxon>
        <taxon>Alcaligenaceae</taxon>
        <taxon>Zwartia</taxon>
    </lineage>
</organism>
<sequence length="264" mass="28736">METIQYEVRAGVGTLTLNRPHRKNAIDAVMREELKEVVASMPRQRDLRALIITGAGATFCAGGDISVMGAGTLSPEDGRHRMRHDYLSWIETLLRLEIPVISAVEGAAYGAGFSLALTADIILAAPSSRFCLSFMKLGLIPDCAAFYTLPRVVGLQRAKELAFSARELSAQEARDLGIVLEVLPEGRVLERAQQMADCFAQAAPAALAMTKRAFNASLNSSLEVMMDIEADGQAVARTSQWHTDAVQRFLNKKPSAFKWPSALD</sequence>
<dbReference type="PANTHER" id="PTHR11941">
    <property type="entry name" value="ENOYL-COA HYDRATASE-RELATED"/>
    <property type="match status" value="1"/>
</dbReference>
<gene>
    <name evidence="4" type="ORF">KZZ10_08560</name>
</gene>
<dbReference type="InterPro" id="IPR018376">
    <property type="entry name" value="Enoyl-CoA_hyd/isom_CS"/>
</dbReference>
<evidence type="ECO:0000256" key="2">
    <source>
        <dbReference type="ARBA" id="ARBA00023239"/>
    </source>
</evidence>
<dbReference type="EMBL" id="JAHXRI010000007">
    <property type="protein sequence ID" value="MBZ1350694.1"/>
    <property type="molecule type" value="Genomic_DNA"/>
</dbReference>
<dbReference type="RefSeq" id="WP_259661105.1">
    <property type="nucleotide sequence ID" value="NZ_JAHXRI010000007.1"/>
</dbReference>
<dbReference type="GO" id="GO:0006635">
    <property type="term" value="P:fatty acid beta-oxidation"/>
    <property type="evidence" value="ECO:0007669"/>
    <property type="project" value="TreeGrafter"/>
</dbReference>
<protein>
    <submittedName>
        <fullName evidence="4">Enoyl-CoA hydratase/isomerase family protein</fullName>
    </submittedName>
</protein>
<dbReference type="GO" id="GO:0016829">
    <property type="term" value="F:lyase activity"/>
    <property type="evidence" value="ECO:0007669"/>
    <property type="project" value="UniProtKB-KW"/>
</dbReference>
<dbReference type="Gene3D" id="3.90.226.10">
    <property type="entry name" value="2-enoyl-CoA Hydratase, Chain A, domain 1"/>
    <property type="match status" value="1"/>
</dbReference>
<keyword evidence="5" id="KW-1185">Reference proteome</keyword>
<accession>A0A953N9H4</accession>
<evidence type="ECO:0000313" key="5">
    <source>
        <dbReference type="Proteomes" id="UP000739565"/>
    </source>
</evidence>
<dbReference type="Proteomes" id="UP000739565">
    <property type="component" value="Unassembled WGS sequence"/>
</dbReference>
<dbReference type="PROSITE" id="PS00166">
    <property type="entry name" value="ENOYL_COA_HYDRATASE"/>
    <property type="match status" value="1"/>
</dbReference>
<dbReference type="SUPFAM" id="SSF52096">
    <property type="entry name" value="ClpP/crotonase"/>
    <property type="match status" value="1"/>
</dbReference>
<name>A0A953N9H4_9BURK</name>
<dbReference type="InterPro" id="IPR029045">
    <property type="entry name" value="ClpP/crotonase-like_dom_sf"/>
</dbReference>
<dbReference type="InterPro" id="IPR014748">
    <property type="entry name" value="Enoyl-CoA_hydra_C"/>
</dbReference>
<reference evidence="4" key="1">
    <citation type="submission" date="2021-07" db="EMBL/GenBank/DDBJ databases">
        <title>New genus and species of the family Alcaligenaceae.</title>
        <authorList>
            <person name="Hahn M.W."/>
        </authorList>
    </citation>
    <scope>NUCLEOTIDE SEQUENCE</scope>
    <source>
        <strain evidence="4">LF4-65</strain>
    </source>
</reference>
<dbReference type="PANTHER" id="PTHR11941:SF133">
    <property type="entry name" value="1,2-EPOXYPHENYLACETYL-COA ISOMERASE"/>
    <property type="match status" value="1"/>
</dbReference>
<comment type="similarity">
    <text evidence="1 3">Belongs to the enoyl-CoA hydratase/isomerase family.</text>
</comment>
<dbReference type="AlphaFoldDB" id="A0A953N9H4"/>
<dbReference type="Gene3D" id="1.10.12.10">
    <property type="entry name" value="Lyase 2-enoyl-coa Hydratase, Chain A, domain 2"/>
    <property type="match status" value="1"/>
</dbReference>
<comment type="caution">
    <text evidence="4">The sequence shown here is derived from an EMBL/GenBank/DDBJ whole genome shotgun (WGS) entry which is preliminary data.</text>
</comment>